<evidence type="ECO:0000313" key="1">
    <source>
        <dbReference type="EMBL" id="KAJ4429046.1"/>
    </source>
</evidence>
<keyword evidence="2" id="KW-1185">Reference proteome</keyword>
<sequence>MITSVLIFIIAIKEPGSEVHPSNFGPEADYYLRNHNPTTNSATLNLQALRESNVVAGGVSPELDTDTISAAMTASGMQHTRVTRIIKNNGPTPLIRIFSTNTTTIASLLSGGLQLRG</sequence>
<dbReference type="Proteomes" id="UP001148838">
    <property type="component" value="Unassembled WGS sequence"/>
</dbReference>
<name>A0ABQ8S5A4_PERAM</name>
<dbReference type="EMBL" id="JAJSOF020000036">
    <property type="protein sequence ID" value="KAJ4429046.1"/>
    <property type="molecule type" value="Genomic_DNA"/>
</dbReference>
<protein>
    <submittedName>
        <fullName evidence="1">Uncharacterized protein</fullName>
    </submittedName>
</protein>
<organism evidence="1 2">
    <name type="scientific">Periplaneta americana</name>
    <name type="common">American cockroach</name>
    <name type="synonym">Blatta americana</name>
    <dbReference type="NCBI Taxonomy" id="6978"/>
    <lineage>
        <taxon>Eukaryota</taxon>
        <taxon>Metazoa</taxon>
        <taxon>Ecdysozoa</taxon>
        <taxon>Arthropoda</taxon>
        <taxon>Hexapoda</taxon>
        <taxon>Insecta</taxon>
        <taxon>Pterygota</taxon>
        <taxon>Neoptera</taxon>
        <taxon>Polyneoptera</taxon>
        <taxon>Dictyoptera</taxon>
        <taxon>Blattodea</taxon>
        <taxon>Blattoidea</taxon>
        <taxon>Blattidae</taxon>
        <taxon>Blattinae</taxon>
        <taxon>Periplaneta</taxon>
    </lineage>
</organism>
<accession>A0ABQ8S5A4</accession>
<proteinExistence type="predicted"/>
<reference evidence="1 2" key="1">
    <citation type="journal article" date="2022" name="Allergy">
        <title>Genome assembly and annotation of Periplaneta americana reveal a comprehensive cockroach allergen profile.</title>
        <authorList>
            <person name="Wang L."/>
            <person name="Xiong Q."/>
            <person name="Saelim N."/>
            <person name="Wang L."/>
            <person name="Nong W."/>
            <person name="Wan A.T."/>
            <person name="Shi M."/>
            <person name="Liu X."/>
            <person name="Cao Q."/>
            <person name="Hui J.H.L."/>
            <person name="Sookrung N."/>
            <person name="Leung T.F."/>
            <person name="Tungtrongchitr A."/>
            <person name="Tsui S.K.W."/>
        </authorList>
    </citation>
    <scope>NUCLEOTIDE SEQUENCE [LARGE SCALE GENOMIC DNA]</scope>
    <source>
        <strain evidence="1">PWHHKU_190912</strain>
    </source>
</reference>
<gene>
    <name evidence="1" type="ORF">ANN_26042</name>
</gene>
<comment type="caution">
    <text evidence="1">The sequence shown here is derived from an EMBL/GenBank/DDBJ whole genome shotgun (WGS) entry which is preliminary data.</text>
</comment>
<evidence type="ECO:0000313" key="2">
    <source>
        <dbReference type="Proteomes" id="UP001148838"/>
    </source>
</evidence>